<dbReference type="Proteomes" id="UP000565711">
    <property type="component" value="Unassembled WGS sequence"/>
</dbReference>
<reference evidence="1 2" key="1">
    <citation type="submission" date="2020-04" db="EMBL/GenBank/DDBJ databases">
        <title>MicrobeNet Type strains.</title>
        <authorList>
            <person name="Nicholson A.C."/>
        </authorList>
    </citation>
    <scope>NUCLEOTIDE SEQUENCE [LARGE SCALE GENOMIC DNA]</scope>
    <source>
        <strain evidence="1 2">JCM 12354</strain>
    </source>
</reference>
<name>A0A846Y1X6_9NOCA</name>
<comment type="caution">
    <text evidence="1">The sequence shown here is derived from an EMBL/GenBank/DDBJ whole genome shotgun (WGS) entry which is preliminary data.</text>
</comment>
<sequence>MDRSEMHLIHKSELLATALEAVDLSQVRMVDTRRYKATYPTSEEANTATWPKLMKLLPVLATTRIPATEISAAVVAKSITWSDQDVNIYIGAEGRTLRSFLDLDTADFESVFDWHIRVARSLADSKGVTVHVSHGFNPFDSMPGLHSIRDQLHTHIHIPCDATRRTVPLDQMTCYEQLELIEPFTKVFDDRARYYATAGHLIGPVEARTGHLRLRGGPGSLIGIHGLLSDLYQVYESASRTLTAGDTEAATGHSRYIPRPQPERLARMAAFIDRNSAWISTESVDLLRYLAINVVDAAPRTDPRSADFRSPAQAWLAKGPCGAFNFVVEPGSDDFWFDFAPRVITTSPATKILGRGPTLITKNQGLATPNEEGVMDTFQHQVVCAVHSVAHLRAYKLS</sequence>
<dbReference type="RefSeq" id="WP_157102971.1">
    <property type="nucleotide sequence ID" value="NZ_JAAXOP010000010.1"/>
</dbReference>
<proteinExistence type="predicted"/>
<gene>
    <name evidence="1" type="ORF">HGA08_18365</name>
</gene>
<dbReference type="AlphaFoldDB" id="A0A846Y1X6"/>
<evidence type="ECO:0000313" key="1">
    <source>
        <dbReference type="EMBL" id="NKY52185.1"/>
    </source>
</evidence>
<evidence type="ECO:0000313" key="2">
    <source>
        <dbReference type="Proteomes" id="UP000565711"/>
    </source>
</evidence>
<keyword evidence="2" id="KW-1185">Reference proteome</keyword>
<dbReference type="EMBL" id="JAAXOP010000010">
    <property type="protein sequence ID" value="NKY52185.1"/>
    <property type="molecule type" value="Genomic_DNA"/>
</dbReference>
<accession>A0A846Y1X6</accession>
<protein>
    <submittedName>
        <fullName evidence="1">Uncharacterized protein</fullName>
    </submittedName>
</protein>
<organism evidence="1 2">
    <name type="scientific">Nocardia vermiculata</name>
    <dbReference type="NCBI Taxonomy" id="257274"/>
    <lineage>
        <taxon>Bacteria</taxon>
        <taxon>Bacillati</taxon>
        <taxon>Actinomycetota</taxon>
        <taxon>Actinomycetes</taxon>
        <taxon>Mycobacteriales</taxon>
        <taxon>Nocardiaceae</taxon>
        <taxon>Nocardia</taxon>
    </lineage>
</organism>